<evidence type="ECO:0000256" key="11">
    <source>
        <dbReference type="ARBA" id="ARBA00022989"/>
    </source>
</evidence>
<keyword evidence="11 14" id="KW-1133">Transmembrane helix</keyword>
<evidence type="ECO:0000256" key="10">
    <source>
        <dbReference type="ARBA" id="ARBA00022833"/>
    </source>
</evidence>
<keyword evidence="9" id="KW-0833">Ubl conjugation pathway</keyword>
<evidence type="ECO:0000256" key="3">
    <source>
        <dbReference type="ARBA" id="ARBA00004906"/>
    </source>
</evidence>
<dbReference type="FunCoup" id="I1ICQ1">
    <property type="interactions" value="2"/>
</dbReference>
<comment type="pathway">
    <text evidence="3">Protein modification; protein ubiquitination.</text>
</comment>
<evidence type="ECO:0000256" key="7">
    <source>
        <dbReference type="ARBA" id="ARBA00022723"/>
    </source>
</evidence>
<evidence type="ECO:0000256" key="12">
    <source>
        <dbReference type="ARBA" id="ARBA00023136"/>
    </source>
</evidence>
<keyword evidence="5" id="KW-0808">Transferase</keyword>
<dbReference type="InterPro" id="IPR001841">
    <property type="entry name" value="Znf_RING"/>
</dbReference>
<dbReference type="Gene3D" id="3.30.40.10">
    <property type="entry name" value="Zinc/RING finger domain, C3HC4 (zinc finger)"/>
    <property type="match status" value="1"/>
</dbReference>
<dbReference type="Gramene" id="KQK00813">
    <property type="protein sequence ID" value="KQK00813"/>
    <property type="gene ID" value="BRADI_3g51980v3"/>
</dbReference>
<dbReference type="EnsemblPlants" id="KQK00813">
    <property type="protein sequence ID" value="KQK00813"/>
    <property type="gene ID" value="BRADI_3g51980v3"/>
</dbReference>
<dbReference type="GO" id="GO:0008270">
    <property type="term" value="F:zinc ion binding"/>
    <property type="evidence" value="ECO:0007669"/>
    <property type="project" value="UniProtKB-KW"/>
</dbReference>
<dbReference type="PANTHER" id="PTHR45798:SF40">
    <property type="entry name" value="OS02G0686100 PROTEIN"/>
    <property type="match status" value="1"/>
</dbReference>
<keyword evidence="6 14" id="KW-0812">Transmembrane</keyword>
<reference evidence="16" key="2">
    <citation type="submission" date="2017-06" db="EMBL/GenBank/DDBJ databases">
        <title>WGS assembly of Brachypodium distachyon.</title>
        <authorList>
            <consortium name="The International Brachypodium Initiative"/>
            <person name="Lucas S."/>
            <person name="Harmon-Smith M."/>
            <person name="Lail K."/>
            <person name="Tice H."/>
            <person name="Grimwood J."/>
            <person name="Bruce D."/>
            <person name="Barry K."/>
            <person name="Shu S."/>
            <person name="Lindquist E."/>
            <person name="Wang M."/>
            <person name="Pitluck S."/>
            <person name="Vogel J.P."/>
            <person name="Garvin D.F."/>
            <person name="Mockler T.C."/>
            <person name="Schmutz J."/>
            <person name="Rokhsar D."/>
            <person name="Bevan M.W."/>
        </authorList>
    </citation>
    <scope>NUCLEOTIDE SEQUENCE</scope>
    <source>
        <strain evidence="16">Bd21</strain>
    </source>
</reference>
<evidence type="ECO:0000256" key="14">
    <source>
        <dbReference type="SAM" id="Phobius"/>
    </source>
</evidence>
<dbReference type="InterPro" id="IPR052788">
    <property type="entry name" value="RING-type_E3_ligase_ATL"/>
</dbReference>
<dbReference type="CDD" id="cd16461">
    <property type="entry name" value="RING-H2_EL5-like"/>
    <property type="match status" value="1"/>
</dbReference>
<comment type="subcellular location">
    <subcellularLocation>
        <location evidence="2">Membrane</location>
        <topology evidence="2">Single-pass membrane protein</topology>
    </subcellularLocation>
</comment>
<dbReference type="Pfam" id="PF13639">
    <property type="entry name" value="zf-RING_2"/>
    <property type="match status" value="1"/>
</dbReference>
<dbReference type="InterPro" id="IPR013083">
    <property type="entry name" value="Znf_RING/FYVE/PHD"/>
</dbReference>
<dbReference type="PROSITE" id="PS50089">
    <property type="entry name" value="ZF_RING_2"/>
    <property type="match status" value="1"/>
</dbReference>
<dbReference type="PANTHER" id="PTHR45798">
    <property type="entry name" value="RING-H2 FINGER PROTEIN ATL61-RELATED-RELATED"/>
    <property type="match status" value="1"/>
</dbReference>
<keyword evidence="8 13" id="KW-0863">Zinc-finger</keyword>
<proteinExistence type="predicted"/>
<evidence type="ECO:0000256" key="1">
    <source>
        <dbReference type="ARBA" id="ARBA00000900"/>
    </source>
</evidence>
<dbReference type="EMBL" id="CM000882">
    <property type="protein sequence ID" value="KQK00813.1"/>
    <property type="molecule type" value="Genomic_DNA"/>
</dbReference>
<reference evidence="17" key="3">
    <citation type="submission" date="2018-08" db="UniProtKB">
        <authorList>
            <consortium name="EnsemblPlants"/>
        </authorList>
    </citation>
    <scope>IDENTIFICATION</scope>
    <source>
        <strain evidence="17">cv. Bd21</strain>
    </source>
</reference>
<dbReference type="GeneID" id="100829815"/>
<dbReference type="SUPFAM" id="SSF57850">
    <property type="entry name" value="RING/U-box"/>
    <property type="match status" value="1"/>
</dbReference>
<evidence type="ECO:0000256" key="6">
    <source>
        <dbReference type="ARBA" id="ARBA00022692"/>
    </source>
</evidence>
<dbReference type="KEGG" id="bdi:100829815"/>
<evidence type="ECO:0000256" key="2">
    <source>
        <dbReference type="ARBA" id="ARBA00004167"/>
    </source>
</evidence>
<evidence type="ECO:0000259" key="15">
    <source>
        <dbReference type="PROSITE" id="PS50089"/>
    </source>
</evidence>
<dbReference type="SMART" id="SM00184">
    <property type="entry name" value="RING"/>
    <property type="match status" value="1"/>
</dbReference>
<keyword evidence="7" id="KW-0479">Metal-binding</keyword>
<evidence type="ECO:0000256" key="9">
    <source>
        <dbReference type="ARBA" id="ARBA00022786"/>
    </source>
</evidence>
<dbReference type="GO" id="GO:0061630">
    <property type="term" value="F:ubiquitin protein ligase activity"/>
    <property type="evidence" value="ECO:0000318"/>
    <property type="project" value="GO_Central"/>
</dbReference>
<evidence type="ECO:0000256" key="4">
    <source>
        <dbReference type="ARBA" id="ARBA00012483"/>
    </source>
</evidence>
<keyword evidence="18" id="KW-1185">Reference proteome</keyword>
<evidence type="ECO:0000256" key="5">
    <source>
        <dbReference type="ARBA" id="ARBA00022679"/>
    </source>
</evidence>
<gene>
    <name evidence="17" type="primary">LOC100829815</name>
    <name evidence="16" type="ORF">BRADI_3g51980v3</name>
</gene>
<reference evidence="16 17" key="1">
    <citation type="journal article" date="2010" name="Nature">
        <title>Genome sequencing and analysis of the model grass Brachypodium distachyon.</title>
        <authorList>
            <consortium name="International Brachypodium Initiative"/>
        </authorList>
    </citation>
    <scope>NUCLEOTIDE SEQUENCE [LARGE SCALE GENOMIC DNA]</scope>
    <source>
        <strain evidence="16 17">Bd21</strain>
    </source>
</reference>
<evidence type="ECO:0000313" key="16">
    <source>
        <dbReference type="EMBL" id="KQK00813.1"/>
    </source>
</evidence>
<organism evidence="16">
    <name type="scientific">Brachypodium distachyon</name>
    <name type="common">Purple false brome</name>
    <name type="synonym">Trachynia distachya</name>
    <dbReference type="NCBI Taxonomy" id="15368"/>
    <lineage>
        <taxon>Eukaryota</taxon>
        <taxon>Viridiplantae</taxon>
        <taxon>Streptophyta</taxon>
        <taxon>Embryophyta</taxon>
        <taxon>Tracheophyta</taxon>
        <taxon>Spermatophyta</taxon>
        <taxon>Magnoliopsida</taxon>
        <taxon>Liliopsida</taxon>
        <taxon>Poales</taxon>
        <taxon>Poaceae</taxon>
        <taxon>BOP clade</taxon>
        <taxon>Pooideae</taxon>
        <taxon>Stipodae</taxon>
        <taxon>Brachypodieae</taxon>
        <taxon>Brachypodium</taxon>
    </lineage>
</organism>
<keyword evidence="10" id="KW-0862">Zinc</keyword>
<dbReference type="OrthoDB" id="8062037at2759"/>
<dbReference type="eggNOG" id="KOG0800">
    <property type="taxonomic scope" value="Eukaryota"/>
</dbReference>
<feature type="domain" description="RING-type" evidence="15">
    <location>
        <begin position="103"/>
        <end position="145"/>
    </location>
</feature>
<accession>I1ICQ1</accession>
<name>I1ICQ1_BRADI</name>
<comment type="catalytic activity">
    <reaction evidence="1">
        <text>S-ubiquitinyl-[E2 ubiquitin-conjugating enzyme]-L-cysteine + [acceptor protein]-L-lysine = [E2 ubiquitin-conjugating enzyme]-L-cysteine + N(6)-ubiquitinyl-[acceptor protein]-L-lysine.</text>
        <dbReference type="EC" id="2.3.2.27"/>
    </reaction>
</comment>
<sequence length="193" mass="19972">MARRLLEAAVEGMPPQDSLNSDLVVILAGLLCALVCVLGLGLVARCACTRRWARAAGASSSPPGANKGVKKEVLRSLPTVTYVSDGRGGKADSSESEAEADECAICLAEFEDGQEMRVLPQCGHGFHAACVDTWLRSHSSCPSCRRVLVAADQMPRGERCRRCGARPGPGVGIGIGAPLKAPCGGGEGPAFLA</sequence>
<evidence type="ECO:0000313" key="18">
    <source>
        <dbReference type="Proteomes" id="UP000008810"/>
    </source>
</evidence>
<evidence type="ECO:0000313" key="17">
    <source>
        <dbReference type="EnsemblPlants" id="KQK00813"/>
    </source>
</evidence>
<dbReference type="RefSeq" id="XP_003572834.1">
    <property type="nucleotide sequence ID" value="XM_003572786.4"/>
</dbReference>
<evidence type="ECO:0000256" key="8">
    <source>
        <dbReference type="ARBA" id="ARBA00022771"/>
    </source>
</evidence>
<evidence type="ECO:0000256" key="13">
    <source>
        <dbReference type="PROSITE-ProRule" id="PRU00175"/>
    </source>
</evidence>
<dbReference type="Proteomes" id="UP000008810">
    <property type="component" value="Chromosome 3"/>
</dbReference>
<protein>
    <recommendedName>
        <fullName evidence="4">RING-type E3 ubiquitin transferase</fullName>
        <ecNumber evidence="4">2.3.2.27</ecNumber>
    </recommendedName>
</protein>
<feature type="transmembrane region" description="Helical" evidence="14">
    <location>
        <begin position="23"/>
        <end position="44"/>
    </location>
</feature>
<keyword evidence="12 14" id="KW-0472">Membrane</keyword>
<dbReference type="EC" id="2.3.2.27" evidence="4"/>
<dbReference type="HOGENOM" id="CLU_013137_9_1_1"/>
<dbReference type="OMA" id="WRWATES"/>
<dbReference type="AlphaFoldDB" id="I1ICQ1"/>
<dbReference type="GO" id="GO:0016020">
    <property type="term" value="C:membrane"/>
    <property type="evidence" value="ECO:0007669"/>
    <property type="project" value="UniProtKB-SubCell"/>
</dbReference>
<dbReference type="FunFam" id="3.30.40.10:FF:000187">
    <property type="entry name" value="E3 ubiquitin-protein ligase ATL6"/>
    <property type="match status" value="1"/>
</dbReference>